<protein>
    <submittedName>
        <fullName evidence="6">DoxX family protein</fullName>
    </submittedName>
</protein>
<organism evidence="6 7">
    <name type="scientific">Saccharopolyspora oryzae</name>
    <dbReference type="NCBI Taxonomy" id="2997343"/>
    <lineage>
        <taxon>Bacteria</taxon>
        <taxon>Bacillati</taxon>
        <taxon>Actinomycetota</taxon>
        <taxon>Actinomycetes</taxon>
        <taxon>Pseudonocardiales</taxon>
        <taxon>Pseudonocardiaceae</taxon>
        <taxon>Saccharopolyspora</taxon>
    </lineage>
</organism>
<evidence type="ECO:0000256" key="5">
    <source>
        <dbReference type="SAM" id="Phobius"/>
    </source>
</evidence>
<keyword evidence="3 5" id="KW-1133">Transmembrane helix</keyword>
<sequence>MHSAYIVVTLLAITMNAGSAIAGTIRRKKLAPAMRRAGVPESWIVFPINTLKLAGALGLLLGLVGVPLIGLAAAIGLVLFYVCAVHTHLLSRDYSPQLGLASGFLAVAASALALALAA</sequence>
<evidence type="ECO:0000313" key="6">
    <source>
        <dbReference type="EMBL" id="MDA3627791.1"/>
    </source>
</evidence>
<accession>A0ABT4V1E8</accession>
<keyword evidence="4 5" id="KW-0472">Membrane</keyword>
<comment type="caution">
    <text evidence="6">The sequence shown here is derived from an EMBL/GenBank/DDBJ whole genome shotgun (WGS) entry which is preliminary data.</text>
</comment>
<comment type="subcellular location">
    <subcellularLocation>
        <location evidence="1">Membrane</location>
        <topology evidence="1">Multi-pass membrane protein</topology>
    </subcellularLocation>
</comment>
<keyword evidence="2 5" id="KW-0812">Transmembrane</keyword>
<feature type="transmembrane region" description="Helical" evidence="5">
    <location>
        <begin position="98"/>
        <end position="117"/>
    </location>
</feature>
<evidence type="ECO:0000256" key="3">
    <source>
        <dbReference type="ARBA" id="ARBA00022989"/>
    </source>
</evidence>
<evidence type="ECO:0000313" key="7">
    <source>
        <dbReference type="Proteomes" id="UP001210380"/>
    </source>
</evidence>
<evidence type="ECO:0000256" key="4">
    <source>
        <dbReference type="ARBA" id="ARBA00023136"/>
    </source>
</evidence>
<dbReference type="Proteomes" id="UP001210380">
    <property type="component" value="Unassembled WGS sequence"/>
</dbReference>
<gene>
    <name evidence="6" type="ORF">OU415_20310</name>
</gene>
<dbReference type="RefSeq" id="WP_270950483.1">
    <property type="nucleotide sequence ID" value="NZ_JAQGLA010000033.1"/>
</dbReference>
<evidence type="ECO:0000256" key="1">
    <source>
        <dbReference type="ARBA" id="ARBA00004141"/>
    </source>
</evidence>
<proteinExistence type="predicted"/>
<keyword evidence="7" id="KW-1185">Reference proteome</keyword>
<dbReference type="InterPro" id="IPR032808">
    <property type="entry name" value="DoxX"/>
</dbReference>
<feature type="transmembrane region" description="Helical" evidence="5">
    <location>
        <begin position="53"/>
        <end position="86"/>
    </location>
</feature>
<reference evidence="6 7" key="1">
    <citation type="submission" date="2022-11" db="EMBL/GenBank/DDBJ databases">
        <title>Draft genome sequence of Saccharopolyspora sp. WRP15-2 isolated from rhizosphere soils of wild rice in Thailand.</title>
        <authorList>
            <person name="Duangmal K."/>
            <person name="Kammanee S."/>
            <person name="Muangham S."/>
        </authorList>
    </citation>
    <scope>NUCLEOTIDE SEQUENCE [LARGE SCALE GENOMIC DNA]</scope>
    <source>
        <strain evidence="6 7">WRP15-2</strain>
    </source>
</reference>
<name>A0ABT4V1E8_9PSEU</name>
<dbReference type="Pfam" id="PF13564">
    <property type="entry name" value="DoxX_2"/>
    <property type="match status" value="1"/>
</dbReference>
<dbReference type="EMBL" id="JAQGLA010000033">
    <property type="protein sequence ID" value="MDA3627791.1"/>
    <property type="molecule type" value="Genomic_DNA"/>
</dbReference>
<evidence type="ECO:0000256" key="2">
    <source>
        <dbReference type="ARBA" id="ARBA00022692"/>
    </source>
</evidence>